<dbReference type="EMBL" id="ML977016">
    <property type="protein sequence ID" value="KAF1951539.1"/>
    <property type="molecule type" value="Genomic_DNA"/>
</dbReference>
<accession>A0A6A5TII1</accession>
<name>A0A6A5TII1_9PLEO</name>
<gene>
    <name evidence="2" type="ORF">CC80DRAFT_553191</name>
</gene>
<reference evidence="2" key="1">
    <citation type="journal article" date="2020" name="Stud. Mycol.">
        <title>101 Dothideomycetes genomes: a test case for predicting lifestyles and emergence of pathogens.</title>
        <authorList>
            <person name="Haridas S."/>
            <person name="Albert R."/>
            <person name="Binder M."/>
            <person name="Bloem J."/>
            <person name="Labutti K."/>
            <person name="Salamov A."/>
            <person name="Andreopoulos B."/>
            <person name="Baker S."/>
            <person name="Barry K."/>
            <person name="Bills G."/>
            <person name="Bluhm B."/>
            <person name="Cannon C."/>
            <person name="Castanera R."/>
            <person name="Culley D."/>
            <person name="Daum C."/>
            <person name="Ezra D."/>
            <person name="Gonzalez J."/>
            <person name="Henrissat B."/>
            <person name="Kuo A."/>
            <person name="Liang C."/>
            <person name="Lipzen A."/>
            <person name="Lutzoni F."/>
            <person name="Magnuson J."/>
            <person name="Mondo S."/>
            <person name="Nolan M."/>
            <person name="Ohm R."/>
            <person name="Pangilinan J."/>
            <person name="Park H.-J."/>
            <person name="Ramirez L."/>
            <person name="Alfaro M."/>
            <person name="Sun H."/>
            <person name="Tritt A."/>
            <person name="Yoshinaga Y."/>
            <person name="Zwiers L.-H."/>
            <person name="Turgeon B."/>
            <person name="Goodwin S."/>
            <person name="Spatafora J."/>
            <person name="Crous P."/>
            <person name="Grigoriev I."/>
        </authorList>
    </citation>
    <scope>NUCLEOTIDE SEQUENCE</scope>
    <source>
        <strain evidence="2">CBS 675.92</strain>
    </source>
</reference>
<sequence length="173" mass="19003">MCVYNVDEEQMKAMQSGRPETINGRERGRYGKIDPLTYQMHQIRKGEIRPGVSAGPSPSPSHPAASPPITTSAFWTFLAVHHSPWRPSADEMPPCLEATRVHIRLHDMLIQPRLSRPAERLIASSISSSCPRSSCTCAPSRARHEELQQPMASPHPPHAAPCSSWAVEASGPP</sequence>
<feature type="region of interest" description="Disordered" evidence="1">
    <location>
        <begin position="141"/>
        <end position="173"/>
    </location>
</feature>
<evidence type="ECO:0000313" key="3">
    <source>
        <dbReference type="Proteomes" id="UP000800035"/>
    </source>
</evidence>
<protein>
    <submittedName>
        <fullName evidence="2">Uncharacterized protein</fullName>
    </submittedName>
</protein>
<proteinExistence type="predicted"/>
<organism evidence="2 3">
    <name type="scientific">Byssothecium circinans</name>
    <dbReference type="NCBI Taxonomy" id="147558"/>
    <lineage>
        <taxon>Eukaryota</taxon>
        <taxon>Fungi</taxon>
        <taxon>Dikarya</taxon>
        <taxon>Ascomycota</taxon>
        <taxon>Pezizomycotina</taxon>
        <taxon>Dothideomycetes</taxon>
        <taxon>Pleosporomycetidae</taxon>
        <taxon>Pleosporales</taxon>
        <taxon>Massarineae</taxon>
        <taxon>Massarinaceae</taxon>
        <taxon>Byssothecium</taxon>
    </lineage>
</organism>
<keyword evidence="3" id="KW-1185">Reference proteome</keyword>
<evidence type="ECO:0000313" key="2">
    <source>
        <dbReference type="EMBL" id="KAF1951539.1"/>
    </source>
</evidence>
<dbReference type="AlphaFoldDB" id="A0A6A5TII1"/>
<dbReference type="Proteomes" id="UP000800035">
    <property type="component" value="Unassembled WGS sequence"/>
</dbReference>
<evidence type="ECO:0000256" key="1">
    <source>
        <dbReference type="SAM" id="MobiDB-lite"/>
    </source>
</evidence>
<feature type="region of interest" description="Disordered" evidence="1">
    <location>
        <begin position="48"/>
        <end position="67"/>
    </location>
</feature>